<sequence length="621" mass="70752">MNKRKQMSVKEMWKFCLFQAKGYRILPVILVLGMLSGASVVYINSFLYAKILDVLLEEKYRQAATFVVILVVTVMIVSLISKAAEQIFSHYAEPSEEETKKCTAKKAFSMEYEEIEKQETIQKFRRVRQAERGHGGISEQCMEIYKYFTCCTEVVFASGFVVLLLLQSDWEKESIFRFLISTGVMIAGFVFVLWLGDKVSERIGKETVITMHANEKSNALFDYLIDLIVSEQFAQDIRLFQLKEYLINKFQGDVIKKCMELFQRRAKVSGRGNGTVAFALQILAGITYVYIAIKAIAGSVSAGEVLMYAGAIITMMNSIREMMGAHIEIDYANEYLKSYEEFIHLPNMHYVGTLPIEKRDDNQYELEFDHVSFCYPGTETYILKDVSLKFKVGETMALVGMNGAGKTTLIKLLLRFYEPSEGKITLNGIEIGKYDYEEYIKIFAVVFQDFRLYHFPLDENIAGSEKVDEKRVWKVIRQVGLEERVKKMKDGIHTLLYHETGDGEALSGGEAQKVAIARALYKDAPFVILDEPTAALDPVAESEIYENFNELINGKTAIYISHWMSSCKFCDRIVVLEEGTVAESGNHQTLMEKKGKYFALYEAQAQYYVKKKAEGGESEIL</sequence>
<evidence type="ECO:0000313" key="10">
    <source>
        <dbReference type="EMBL" id="TCS68183.1"/>
    </source>
</evidence>
<evidence type="ECO:0000256" key="3">
    <source>
        <dbReference type="ARBA" id="ARBA00022741"/>
    </source>
</evidence>
<keyword evidence="4 10" id="KW-0067">ATP-binding</keyword>
<dbReference type="GO" id="GO:0005886">
    <property type="term" value="C:plasma membrane"/>
    <property type="evidence" value="ECO:0007669"/>
    <property type="project" value="UniProtKB-SubCell"/>
</dbReference>
<dbReference type="GO" id="GO:0016887">
    <property type="term" value="F:ATP hydrolysis activity"/>
    <property type="evidence" value="ECO:0007669"/>
    <property type="project" value="InterPro"/>
</dbReference>
<dbReference type="InterPro" id="IPR003593">
    <property type="entry name" value="AAA+_ATPase"/>
</dbReference>
<reference evidence="9 12" key="1">
    <citation type="journal article" date="2018" name="Int. J. Syst. Evol. Microbiol.">
        <title>Draft Genome Sequence of Faecalimonas umbilicata JCM 30896T, an Acetate-Producing Bacterium Isolated from Human Feces.</title>
        <authorList>
            <person name="Sakamoto M."/>
            <person name="Ikeyama N."/>
            <person name="Yuki M."/>
            <person name="Ohkuma M."/>
        </authorList>
    </citation>
    <scope>NUCLEOTIDE SEQUENCE [LARGE SCALE GENOMIC DNA]</scope>
    <source>
        <strain evidence="9 12">EGH7</strain>
    </source>
</reference>
<keyword evidence="5 7" id="KW-1133">Transmembrane helix</keyword>
<dbReference type="InterPro" id="IPR039421">
    <property type="entry name" value="Type_1_exporter"/>
</dbReference>
<feature type="transmembrane region" description="Helical" evidence="7">
    <location>
        <begin position="21"/>
        <end position="43"/>
    </location>
</feature>
<protein>
    <submittedName>
        <fullName evidence="9">ABC transporter ATP-binding protein</fullName>
    </submittedName>
    <submittedName>
        <fullName evidence="10">ATP-binding cassette subfamily B protein</fullName>
    </submittedName>
</protein>
<dbReference type="GO" id="GO:0015421">
    <property type="term" value="F:ABC-type oligopeptide transporter activity"/>
    <property type="evidence" value="ECO:0007669"/>
    <property type="project" value="TreeGrafter"/>
</dbReference>
<dbReference type="GO" id="GO:0005524">
    <property type="term" value="F:ATP binding"/>
    <property type="evidence" value="ECO:0007669"/>
    <property type="project" value="UniProtKB-KW"/>
</dbReference>
<dbReference type="InterPro" id="IPR017871">
    <property type="entry name" value="ABC_transporter-like_CS"/>
</dbReference>
<evidence type="ECO:0000313" key="12">
    <source>
        <dbReference type="Proteomes" id="UP000702954"/>
    </source>
</evidence>
<dbReference type="Gene3D" id="1.20.1560.10">
    <property type="entry name" value="ABC transporter type 1, transmembrane domain"/>
    <property type="match status" value="1"/>
</dbReference>
<name>A0A4R3JNN2_9FIRM</name>
<dbReference type="SMART" id="SM00382">
    <property type="entry name" value="AAA"/>
    <property type="match status" value="1"/>
</dbReference>
<dbReference type="Gene3D" id="3.40.50.300">
    <property type="entry name" value="P-loop containing nucleotide triphosphate hydrolases"/>
    <property type="match status" value="1"/>
</dbReference>
<feature type="transmembrane region" description="Helical" evidence="7">
    <location>
        <begin position="147"/>
        <end position="168"/>
    </location>
</feature>
<keyword evidence="3" id="KW-0547">Nucleotide-binding</keyword>
<feature type="transmembrane region" description="Helical" evidence="7">
    <location>
        <begin position="174"/>
        <end position="195"/>
    </location>
</feature>
<dbReference type="PROSITE" id="PS00211">
    <property type="entry name" value="ABC_TRANSPORTER_1"/>
    <property type="match status" value="1"/>
</dbReference>
<feature type="transmembrane region" description="Helical" evidence="7">
    <location>
        <begin position="274"/>
        <end position="293"/>
    </location>
</feature>
<evidence type="ECO:0000313" key="11">
    <source>
        <dbReference type="Proteomes" id="UP000294613"/>
    </source>
</evidence>
<evidence type="ECO:0000256" key="7">
    <source>
        <dbReference type="SAM" id="Phobius"/>
    </source>
</evidence>
<dbReference type="RefSeq" id="WP_116441078.1">
    <property type="nucleotide sequence ID" value="NZ_BHEO01000002.1"/>
</dbReference>
<evidence type="ECO:0000256" key="6">
    <source>
        <dbReference type="ARBA" id="ARBA00023136"/>
    </source>
</evidence>
<evidence type="ECO:0000256" key="4">
    <source>
        <dbReference type="ARBA" id="ARBA00022840"/>
    </source>
</evidence>
<dbReference type="InterPro" id="IPR003439">
    <property type="entry name" value="ABC_transporter-like_ATP-bd"/>
</dbReference>
<evidence type="ECO:0000256" key="5">
    <source>
        <dbReference type="ARBA" id="ARBA00022989"/>
    </source>
</evidence>
<proteinExistence type="predicted"/>
<dbReference type="AlphaFoldDB" id="A0A4R3JNN2"/>
<organism evidence="10 11">
    <name type="scientific">Faecalimonas umbilicata</name>
    <dbReference type="NCBI Taxonomy" id="1912855"/>
    <lineage>
        <taxon>Bacteria</taxon>
        <taxon>Bacillati</taxon>
        <taxon>Bacillota</taxon>
        <taxon>Clostridia</taxon>
        <taxon>Lachnospirales</taxon>
        <taxon>Lachnospiraceae</taxon>
        <taxon>Faecalimonas</taxon>
    </lineage>
</organism>
<reference evidence="10 11" key="2">
    <citation type="submission" date="2019-03" db="EMBL/GenBank/DDBJ databases">
        <title>Genomic Encyclopedia of Type Strains, Phase IV (KMG-IV): sequencing the most valuable type-strain genomes for metagenomic binning, comparative biology and taxonomic classification.</title>
        <authorList>
            <person name="Goeker M."/>
        </authorList>
    </citation>
    <scope>NUCLEOTIDE SEQUENCE [LARGE SCALE GENOMIC DNA]</scope>
    <source>
        <strain evidence="10 11">DSM 103426</strain>
    </source>
</reference>
<dbReference type="Pfam" id="PF00005">
    <property type="entry name" value="ABC_tran"/>
    <property type="match status" value="1"/>
</dbReference>
<dbReference type="SUPFAM" id="SSF90123">
    <property type="entry name" value="ABC transporter transmembrane region"/>
    <property type="match status" value="1"/>
</dbReference>
<keyword evidence="12" id="KW-1185">Reference proteome</keyword>
<dbReference type="PANTHER" id="PTHR43394:SF1">
    <property type="entry name" value="ATP-BINDING CASSETTE SUB-FAMILY B MEMBER 10, MITOCHONDRIAL"/>
    <property type="match status" value="1"/>
</dbReference>
<evidence type="ECO:0000256" key="1">
    <source>
        <dbReference type="ARBA" id="ARBA00004651"/>
    </source>
</evidence>
<evidence type="ECO:0000256" key="2">
    <source>
        <dbReference type="ARBA" id="ARBA00022692"/>
    </source>
</evidence>
<dbReference type="PANTHER" id="PTHR43394">
    <property type="entry name" value="ATP-DEPENDENT PERMEASE MDL1, MITOCHONDRIAL"/>
    <property type="match status" value="1"/>
</dbReference>
<accession>A0A4R3JNN2</accession>
<dbReference type="InterPro" id="IPR036640">
    <property type="entry name" value="ABC1_TM_sf"/>
</dbReference>
<dbReference type="EMBL" id="SLZV01000010">
    <property type="protein sequence ID" value="TCS68183.1"/>
    <property type="molecule type" value="Genomic_DNA"/>
</dbReference>
<evidence type="ECO:0000259" key="8">
    <source>
        <dbReference type="PROSITE" id="PS50893"/>
    </source>
</evidence>
<keyword evidence="6 7" id="KW-0472">Membrane</keyword>
<dbReference type="EMBL" id="BHEO01000002">
    <property type="protein sequence ID" value="GBU03909.1"/>
    <property type="molecule type" value="Genomic_DNA"/>
</dbReference>
<comment type="subcellular location">
    <subcellularLocation>
        <location evidence="1">Cell membrane</location>
        <topology evidence="1">Multi-pass membrane protein</topology>
    </subcellularLocation>
</comment>
<dbReference type="InterPro" id="IPR027417">
    <property type="entry name" value="P-loop_NTPase"/>
</dbReference>
<dbReference type="PROSITE" id="PS50893">
    <property type="entry name" value="ABC_TRANSPORTER_2"/>
    <property type="match status" value="1"/>
</dbReference>
<dbReference type="Proteomes" id="UP000294613">
    <property type="component" value="Unassembled WGS sequence"/>
</dbReference>
<dbReference type="SUPFAM" id="SSF52540">
    <property type="entry name" value="P-loop containing nucleoside triphosphate hydrolases"/>
    <property type="match status" value="1"/>
</dbReference>
<comment type="caution">
    <text evidence="10">The sequence shown here is derived from an EMBL/GenBank/DDBJ whole genome shotgun (WGS) entry which is preliminary data.</text>
</comment>
<keyword evidence="2 7" id="KW-0812">Transmembrane</keyword>
<gene>
    <name evidence="10" type="ORF">EDD74_1108</name>
    <name evidence="9" type="ORF">FAEUMB_04500</name>
</gene>
<feature type="domain" description="ABC transporter" evidence="8">
    <location>
        <begin position="366"/>
        <end position="603"/>
    </location>
</feature>
<dbReference type="Proteomes" id="UP000702954">
    <property type="component" value="Unassembled WGS sequence"/>
</dbReference>
<evidence type="ECO:0000313" key="9">
    <source>
        <dbReference type="EMBL" id="GBU03909.1"/>
    </source>
</evidence>
<feature type="transmembrane region" description="Helical" evidence="7">
    <location>
        <begin position="63"/>
        <end position="81"/>
    </location>
</feature>
<dbReference type="CDD" id="cd03228">
    <property type="entry name" value="ABCC_MRP_Like"/>
    <property type="match status" value="1"/>
</dbReference>